<dbReference type="Pfam" id="PF06834">
    <property type="entry name" value="TraU"/>
    <property type="match status" value="1"/>
</dbReference>
<proteinExistence type="predicted"/>
<gene>
    <name evidence="2" type="ORF">FOY91_02475</name>
</gene>
<keyword evidence="3" id="KW-1185">Reference proteome</keyword>
<dbReference type="NCBIfam" id="NF010297">
    <property type="entry name" value="PRK13737.1"/>
    <property type="match status" value="1"/>
</dbReference>
<evidence type="ECO:0000313" key="2">
    <source>
        <dbReference type="EMBL" id="TVV76930.1"/>
    </source>
</evidence>
<reference evidence="2 3" key="1">
    <citation type="submission" date="2019-07" db="EMBL/GenBank/DDBJ databases">
        <title>Sphingomonas solaris sp. nov., isolated from a solar panel from Boston, Massachusetts.</title>
        <authorList>
            <person name="Tanner K."/>
            <person name="Pascual J."/>
            <person name="Mancuso C."/>
            <person name="Pereto J."/>
            <person name="Khalil A."/>
            <person name="Vilanova C."/>
        </authorList>
    </citation>
    <scope>NUCLEOTIDE SEQUENCE [LARGE SCALE GENOMIC DNA]</scope>
    <source>
        <strain evidence="2 3">R4DWN</strain>
    </source>
</reference>
<sequence length="338" mass="36296">MTSLRLFLLGLVAVLSTALMTPAAQAQSTCSGKFVNPITDVCWSCLFPLSVGALKIWPSTRPDTANPSSPICACGNPVPRIGIAAGFWEPVRLADVSTKPWCFVNLGGMKIAPGFDIGQGHLEGPSAIGGKAQNSSKWHVHWYVYPLLYWMEILTDFLCFEQASFDIAYMTEVDPLWQDDTLTALINPEAVLFSSPIAQAACAGDCVASTAGLSLDPVFWCAGCQGPMYPVNGNVAASIGHVQASRLALARFAFKIHREGLAWGTMGSKGLCNKYLMPVLRKQQYRVQMVNPIPTVAGPGACSALGASTMPPTSGRAFPVKGEDMGYLVWRKRNCCVL</sequence>
<dbReference type="InterPro" id="IPR009649">
    <property type="entry name" value="TraU"/>
</dbReference>
<dbReference type="AlphaFoldDB" id="A0A558RC65"/>
<dbReference type="Proteomes" id="UP000318681">
    <property type="component" value="Unassembled WGS sequence"/>
</dbReference>
<feature type="signal peptide" evidence="1">
    <location>
        <begin position="1"/>
        <end position="26"/>
    </location>
</feature>
<accession>A0A558RC65</accession>
<dbReference type="OrthoDB" id="9788211at2"/>
<dbReference type="EMBL" id="VNIM01000005">
    <property type="protein sequence ID" value="TVV76930.1"/>
    <property type="molecule type" value="Genomic_DNA"/>
</dbReference>
<dbReference type="RefSeq" id="WP_145147791.1">
    <property type="nucleotide sequence ID" value="NZ_VNIM01000005.1"/>
</dbReference>
<evidence type="ECO:0000313" key="3">
    <source>
        <dbReference type="Proteomes" id="UP000318681"/>
    </source>
</evidence>
<name>A0A558RC65_9SPHN</name>
<organism evidence="2 3">
    <name type="scientific">Alterirhizorhabdus solaris</name>
    <dbReference type="NCBI Taxonomy" id="2529389"/>
    <lineage>
        <taxon>Bacteria</taxon>
        <taxon>Pseudomonadati</taxon>
        <taxon>Pseudomonadota</taxon>
        <taxon>Alphaproteobacteria</taxon>
        <taxon>Sphingomonadales</taxon>
        <taxon>Rhizorhabdaceae</taxon>
        <taxon>Alterirhizorhabdus</taxon>
    </lineage>
</organism>
<keyword evidence="1" id="KW-0732">Signal</keyword>
<evidence type="ECO:0000256" key="1">
    <source>
        <dbReference type="SAM" id="SignalP"/>
    </source>
</evidence>
<comment type="caution">
    <text evidence="2">The sequence shown here is derived from an EMBL/GenBank/DDBJ whole genome shotgun (WGS) entry which is preliminary data.</text>
</comment>
<protein>
    <submittedName>
        <fullName evidence="2">Conjugal transfer protein</fullName>
    </submittedName>
</protein>
<feature type="chain" id="PRO_5021916644" evidence="1">
    <location>
        <begin position="27"/>
        <end position="338"/>
    </location>
</feature>